<dbReference type="AlphaFoldDB" id="A0A813H8I2"/>
<reference evidence="2" key="1">
    <citation type="submission" date="2021-02" db="EMBL/GenBank/DDBJ databases">
        <authorList>
            <person name="Dougan E. K."/>
            <person name="Rhodes N."/>
            <person name="Thang M."/>
            <person name="Chan C."/>
        </authorList>
    </citation>
    <scope>NUCLEOTIDE SEQUENCE</scope>
</reference>
<sequence length="429" mass="45508">MVPWHADRDSLGLAAFRSWNVSSDSSFGQGRSEGFHELRKKGSGGEGEAFARRGPFAPSSVPDEVPSFEPAQPPTPPRRPRPSGGDAQGPPAVARTPAVQVGYKGCYVNAADLWAGRLRDVEWLESPEQLLALSSDGWGRLGLPAGLESELQRRLRESVGRPQAAALRPRSAQQPATGRARSAARRPSVGGDLDLGRADAGLEGFSFARRPQKTAEGQTRIVASAAANRVGAVGDGPVAAALRLRCGESWPSQLLLAFGPQRGQVDVNGLQSVLRALGVGQGAPSAEAVVRAVHGPLRGRRALAVQAAFAALWRGLGAAAPPERPFSASSRGNSHRDSGRAAAGAAESAQLPVACLRRRCAALELLTFAVKERLFSSAEEALQSLTRGWRGLKAVSLQEFAAAHILISAFHRGDDDFDQLLRRLWRLPP</sequence>
<gene>
    <name evidence="2" type="ORF">PGLA1383_LOCUS49639</name>
</gene>
<comment type="caution">
    <text evidence="2">The sequence shown here is derived from an EMBL/GenBank/DDBJ whole genome shotgun (WGS) entry which is preliminary data.</text>
</comment>
<feature type="region of interest" description="Disordered" evidence="1">
    <location>
        <begin position="23"/>
        <end position="93"/>
    </location>
</feature>
<keyword evidence="3" id="KW-1185">Reference proteome</keyword>
<organism evidence="2 3">
    <name type="scientific">Polarella glacialis</name>
    <name type="common">Dinoflagellate</name>
    <dbReference type="NCBI Taxonomy" id="89957"/>
    <lineage>
        <taxon>Eukaryota</taxon>
        <taxon>Sar</taxon>
        <taxon>Alveolata</taxon>
        <taxon>Dinophyceae</taxon>
        <taxon>Suessiales</taxon>
        <taxon>Suessiaceae</taxon>
        <taxon>Polarella</taxon>
    </lineage>
</organism>
<name>A0A813H8I2_POLGL</name>
<feature type="region of interest" description="Disordered" evidence="1">
    <location>
        <begin position="158"/>
        <end position="193"/>
    </location>
</feature>
<protein>
    <submittedName>
        <fullName evidence="2">Uncharacterized protein</fullName>
    </submittedName>
</protein>
<evidence type="ECO:0000256" key="1">
    <source>
        <dbReference type="SAM" id="MobiDB-lite"/>
    </source>
</evidence>
<dbReference type="EMBL" id="CAJNNV010030860">
    <property type="protein sequence ID" value="CAE8633963.1"/>
    <property type="molecule type" value="Genomic_DNA"/>
</dbReference>
<proteinExistence type="predicted"/>
<accession>A0A813H8I2</accession>
<evidence type="ECO:0000313" key="3">
    <source>
        <dbReference type="Proteomes" id="UP000654075"/>
    </source>
</evidence>
<dbReference type="Proteomes" id="UP000654075">
    <property type="component" value="Unassembled WGS sequence"/>
</dbReference>
<feature type="region of interest" description="Disordered" evidence="1">
    <location>
        <begin position="323"/>
        <end position="343"/>
    </location>
</feature>
<evidence type="ECO:0000313" key="2">
    <source>
        <dbReference type="EMBL" id="CAE8633963.1"/>
    </source>
</evidence>